<evidence type="ECO:0000256" key="9">
    <source>
        <dbReference type="ARBA" id="ARBA00023136"/>
    </source>
</evidence>
<dbReference type="InterPro" id="IPR026112">
    <property type="entry name" value="AMN"/>
</dbReference>
<dbReference type="AlphaFoldDB" id="A0A8S4PLQ6"/>
<dbReference type="GO" id="GO:0016324">
    <property type="term" value="C:apical plasma membrane"/>
    <property type="evidence" value="ECO:0007669"/>
    <property type="project" value="TreeGrafter"/>
</dbReference>
<dbReference type="PANTHER" id="PTHR14995:SF2">
    <property type="entry name" value="PROTEIN AMNIONLESS"/>
    <property type="match status" value="1"/>
</dbReference>
<dbReference type="GO" id="GO:0015031">
    <property type="term" value="P:protein transport"/>
    <property type="evidence" value="ECO:0007669"/>
    <property type="project" value="UniProtKB-KW"/>
</dbReference>
<keyword evidence="9 11" id="KW-0472">Membrane</keyword>
<proteinExistence type="predicted"/>
<dbReference type="OrthoDB" id="10067964at2759"/>
<dbReference type="PANTHER" id="PTHR14995">
    <property type="entry name" value="AMNIONLESS"/>
    <property type="match status" value="1"/>
</dbReference>
<reference evidence="13" key="1">
    <citation type="submission" date="2022-03" db="EMBL/GenBank/DDBJ databases">
        <authorList>
            <person name="Martin C."/>
        </authorList>
    </citation>
    <scope>NUCLEOTIDE SEQUENCE</scope>
</reference>
<feature type="region of interest" description="Disordered" evidence="10">
    <location>
        <begin position="477"/>
        <end position="508"/>
    </location>
</feature>
<keyword evidence="6 12" id="KW-0732">Signal</keyword>
<dbReference type="EMBL" id="CAIIXF020000008">
    <property type="protein sequence ID" value="CAH1792522.1"/>
    <property type="molecule type" value="Genomic_DNA"/>
</dbReference>
<evidence type="ECO:0000313" key="13">
    <source>
        <dbReference type="EMBL" id="CAH1792522.1"/>
    </source>
</evidence>
<dbReference type="Pfam" id="PF14828">
    <property type="entry name" value="Amnionless"/>
    <property type="match status" value="1"/>
</dbReference>
<evidence type="ECO:0000256" key="3">
    <source>
        <dbReference type="ARBA" id="ARBA00022448"/>
    </source>
</evidence>
<keyword evidence="3" id="KW-0813">Transport</keyword>
<dbReference type="GO" id="GO:0006898">
    <property type="term" value="P:receptor-mediated endocytosis"/>
    <property type="evidence" value="ECO:0007669"/>
    <property type="project" value="TreeGrafter"/>
</dbReference>
<keyword evidence="5 11" id="KW-0812">Transmembrane</keyword>
<evidence type="ECO:0000256" key="5">
    <source>
        <dbReference type="ARBA" id="ARBA00022692"/>
    </source>
</evidence>
<evidence type="ECO:0000256" key="12">
    <source>
        <dbReference type="SAM" id="SignalP"/>
    </source>
</evidence>
<evidence type="ECO:0000256" key="4">
    <source>
        <dbReference type="ARBA" id="ARBA00022475"/>
    </source>
</evidence>
<evidence type="ECO:0000313" key="14">
    <source>
        <dbReference type="Proteomes" id="UP000749559"/>
    </source>
</evidence>
<feature type="signal peptide" evidence="12">
    <location>
        <begin position="1"/>
        <end position="20"/>
    </location>
</feature>
<protein>
    <recommendedName>
        <fullName evidence="2">Protein amnionless</fullName>
    </recommendedName>
</protein>
<comment type="caution">
    <text evidence="13">The sequence shown here is derived from an EMBL/GenBank/DDBJ whole genome shotgun (WGS) entry which is preliminary data.</text>
</comment>
<gene>
    <name evidence="13" type="ORF">OFUS_LOCUS17480</name>
</gene>
<keyword evidence="8 11" id="KW-1133">Transmembrane helix</keyword>
<feature type="chain" id="PRO_5035796693" description="Protein amnionless" evidence="12">
    <location>
        <begin position="21"/>
        <end position="508"/>
    </location>
</feature>
<dbReference type="PROSITE" id="PS51257">
    <property type="entry name" value="PROKAR_LIPOPROTEIN"/>
    <property type="match status" value="1"/>
</dbReference>
<feature type="transmembrane region" description="Helical" evidence="11">
    <location>
        <begin position="375"/>
        <end position="397"/>
    </location>
</feature>
<evidence type="ECO:0000256" key="1">
    <source>
        <dbReference type="ARBA" id="ARBA00004251"/>
    </source>
</evidence>
<evidence type="ECO:0000256" key="2">
    <source>
        <dbReference type="ARBA" id="ARBA00021200"/>
    </source>
</evidence>
<keyword evidence="7" id="KW-0653">Protein transport</keyword>
<evidence type="ECO:0000256" key="10">
    <source>
        <dbReference type="SAM" id="MobiDB-lite"/>
    </source>
</evidence>
<keyword evidence="4" id="KW-1003">Cell membrane</keyword>
<comment type="subcellular location">
    <subcellularLocation>
        <location evidence="1">Cell membrane</location>
        <topology evidence="1">Single-pass type I membrane protein</topology>
    </subcellularLocation>
</comment>
<evidence type="ECO:0000256" key="11">
    <source>
        <dbReference type="SAM" id="Phobius"/>
    </source>
</evidence>
<sequence>MTARGVFVVNLLFLIGGCNAVYKRWIPNTDFNNPSNWDLGRVPCKNNRIVFPESAPLVYMQSNTTLMNIVLPSNGEIVLGDYVTLGFSDKIDTSATCRGGDANFNRTSAVQWVDTNNWCVTAHPDDPCPSTPAPPMLDTEKVPCKYDDVTFPKGSAFYVNLASKLLLNMKSLTLNGQGFSTNTFSAYLTSNMGKKQFVQNQGSSPTRININGDSCYDVTGCACGNDQGNVLAAVCAVQSSRCTSPMCRSALTPTGHCCPICGAVIELDYGAGFRLERIKNMISEDIASKKDFNSSSVQMMLSKLSSGKIQVVLLDDHDGMMAVDVGRTVTRKIESDIKGSRIYAVTTVKMQVSESMNTPSPQTGGNDVGLSSGTLAGIIIAITVCILLIAVVGFILMRRKLGDDFYKFRRFGSKKGFTMEMGATSGFENPIYGTTGPITDMYGPKEIKLNLNITKEQNGNESSLRGFDNPMYESKGAKDFFSDPTKTDPSVRFNPIYSTEGIEDDSKM</sequence>
<organism evidence="13 14">
    <name type="scientific">Owenia fusiformis</name>
    <name type="common">Polychaete worm</name>
    <dbReference type="NCBI Taxonomy" id="6347"/>
    <lineage>
        <taxon>Eukaryota</taxon>
        <taxon>Metazoa</taxon>
        <taxon>Spiralia</taxon>
        <taxon>Lophotrochozoa</taxon>
        <taxon>Annelida</taxon>
        <taxon>Polychaeta</taxon>
        <taxon>Sedentaria</taxon>
        <taxon>Canalipalpata</taxon>
        <taxon>Sabellida</taxon>
        <taxon>Oweniida</taxon>
        <taxon>Oweniidae</taxon>
        <taxon>Owenia</taxon>
    </lineage>
</organism>
<dbReference type="GO" id="GO:0030139">
    <property type="term" value="C:endocytic vesicle"/>
    <property type="evidence" value="ECO:0007669"/>
    <property type="project" value="TreeGrafter"/>
</dbReference>
<evidence type="ECO:0000256" key="7">
    <source>
        <dbReference type="ARBA" id="ARBA00022927"/>
    </source>
</evidence>
<dbReference type="Proteomes" id="UP000749559">
    <property type="component" value="Unassembled WGS sequence"/>
</dbReference>
<accession>A0A8S4PLQ6</accession>
<evidence type="ECO:0000256" key="6">
    <source>
        <dbReference type="ARBA" id="ARBA00022729"/>
    </source>
</evidence>
<name>A0A8S4PLQ6_OWEFU</name>
<evidence type="ECO:0000256" key="8">
    <source>
        <dbReference type="ARBA" id="ARBA00022989"/>
    </source>
</evidence>
<keyword evidence="14" id="KW-1185">Reference proteome</keyword>